<evidence type="ECO:0000256" key="2">
    <source>
        <dbReference type="ARBA" id="ARBA00022741"/>
    </source>
</evidence>
<dbReference type="InterPro" id="IPR017911">
    <property type="entry name" value="MacB-like_ATP-bd"/>
</dbReference>
<dbReference type="InterPro" id="IPR027417">
    <property type="entry name" value="P-loop_NTPase"/>
</dbReference>
<name>A0A1G2NDQ6_9BACT</name>
<dbReference type="SUPFAM" id="SSF52540">
    <property type="entry name" value="P-loop containing nucleoside triphosphate hydrolases"/>
    <property type="match status" value="1"/>
</dbReference>
<comment type="caution">
    <text evidence="5">The sequence shown here is derived from an EMBL/GenBank/DDBJ whole genome shotgun (WGS) entry which is preliminary data.</text>
</comment>
<dbReference type="EMBL" id="MHRX01000013">
    <property type="protein sequence ID" value="OHA34238.1"/>
    <property type="molecule type" value="Genomic_DNA"/>
</dbReference>
<organism evidence="5 6">
    <name type="scientific">Candidatus Taylorbacteria bacterium RIFCSPLOWO2_01_FULL_45_15b</name>
    <dbReference type="NCBI Taxonomy" id="1802319"/>
    <lineage>
        <taxon>Bacteria</taxon>
        <taxon>Candidatus Tayloriibacteriota</taxon>
    </lineage>
</organism>
<accession>A0A1G2NDQ6</accession>
<dbReference type="PROSITE" id="PS00211">
    <property type="entry name" value="ABC_TRANSPORTER_1"/>
    <property type="match status" value="1"/>
</dbReference>
<dbReference type="InterPro" id="IPR017871">
    <property type="entry name" value="ABC_transporter-like_CS"/>
</dbReference>
<dbReference type="STRING" id="1802319.A2928_03160"/>
<dbReference type="GO" id="GO:0022857">
    <property type="term" value="F:transmembrane transporter activity"/>
    <property type="evidence" value="ECO:0007669"/>
    <property type="project" value="TreeGrafter"/>
</dbReference>
<protein>
    <submittedName>
        <fullName evidence="5">Macrolide ABC transporter ATP-binding protein</fullName>
    </submittedName>
</protein>
<dbReference type="Pfam" id="PF00005">
    <property type="entry name" value="ABC_tran"/>
    <property type="match status" value="1"/>
</dbReference>
<dbReference type="FunFam" id="3.40.50.300:FF:000032">
    <property type="entry name" value="Export ABC transporter ATP-binding protein"/>
    <property type="match status" value="1"/>
</dbReference>
<feature type="domain" description="ABC transporter" evidence="4">
    <location>
        <begin position="4"/>
        <end position="234"/>
    </location>
</feature>
<dbReference type="GO" id="GO:0005886">
    <property type="term" value="C:plasma membrane"/>
    <property type="evidence" value="ECO:0007669"/>
    <property type="project" value="TreeGrafter"/>
</dbReference>
<dbReference type="Gene3D" id="3.40.50.300">
    <property type="entry name" value="P-loop containing nucleotide triphosphate hydrolases"/>
    <property type="match status" value="1"/>
</dbReference>
<evidence type="ECO:0000259" key="4">
    <source>
        <dbReference type="PROSITE" id="PS50893"/>
    </source>
</evidence>
<dbReference type="PROSITE" id="PS50893">
    <property type="entry name" value="ABC_TRANSPORTER_2"/>
    <property type="match status" value="1"/>
</dbReference>
<dbReference type="SMART" id="SM00382">
    <property type="entry name" value="AAA"/>
    <property type="match status" value="1"/>
</dbReference>
<keyword evidence="3 5" id="KW-0067">ATP-binding</keyword>
<dbReference type="GO" id="GO:0005524">
    <property type="term" value="F:ATP binding"/>
    <property type="evidence" value="ECO:0007669"/>
    <property type="project" value="UniProtKB-KW"/>
</dbReference>
<dbReference type="GO" id="GO:0016887">
    <property type="term" value="F:ATP hydrolysis activity"/>
    <property type="evidence" value="ECO:0007669"/>
    <property type="project" value="InterPro"/>
</dbReference>
<dbReference type="PANTHER" id="PTHR24220">
    <property type="entry name" value="IMPORT ATP-BINDING PROTEIN"/>
    <property type="match status" value="1"/>
</dbReference>
<dbReference type="PANTHER" id="PTHR24220:SF86">
    <property type="entry name" value="ABC TRANSPORTER ABCH.1"/>
    <property type="match status" value="1"/>
</dbReference>
<dbReference type="InterPro" id="IPR003439">
    <property type="entry name" value="ABC_transporter-like_ATP-bd"/>
</dbReference>
<evidence type="ECO:0000256" key="3">
    <source>
        <dbReference type="ARBA" id="ARBA00022840"/>
    </source>
</evidence>
<dbReference type="InterPro" id="IPR015854">
    <property type="entry name" value="ABC_transpr_LolD-like"/>
</dbReference>
<dbReference type="GO" id="GO:0098796">
    <property type="term" value="C:membrane protein complex"/>
    <property type="evidence" value="ECO:0007669"/>
    <property type="project" value="UniProtKB-ARBA"/>
</dbReference>
<dbReference type="Proteomes" id="UP000176221">
    <property type="component" value="Unassembled WGS sequence"/>
</dbReference>
<dbReference type="InterPro" id="IPR003593">
    <property type="entry name" value="AAA+_ATPase"/>
</dbReference>
<keyword evidence="1" id="KW-0813">Transport</keyword>
<sequence>MPLIEAKLVKKNYPDGTEALRGINLKIEKGEFVAIMGPSGSGKSTLLHILGFLDSLSDGEYFFKGVLSSEYSEDEMAKLRNTRIGFVFQMFNLLARTSVADNVKLPLQYSNVPESEWQDRVNRAIESVGLSHRKEFEPSKLSGGEKQRVAIARALVNDPEIIFADEPTGNLDSRSSAVILETLSKLHAEGHTIILITHETFTAEYAERIVRLRDGKIESDERVKARRKNGEEFVK</sequence>
<dbReference type="CDD" id="cd03255">
    <property type="entry name" value="ABC_MJ0796_LolCDE_FtsE"/>
    <property type="match status" value="1"/>
</dbReference>
<gene>
    <name evidence="5" type="ORF">A2928_03160</name>
</gene>
<dbReference type="AlphaFoldDB" id="A0A1G2NDQ6"/>
<proteinExistence type="predicted"/>
<evidence type="ECO:0000313" key="5">
    <source>
        <dbReference type="EMBL" id="OHA34238.1"/>
    </source>
</evidence>
<keyword evidence="2" id="KW-0547">Nucleotide-binding</keyword>
<reference evidence="5 6" key="1">
    <citation type="journal article" date="2016" name="Nat. Commun.">
        <title>Thousands of microbial genomes shed light on interconnected biogeochemical processes in an aquifer system.</title>
        <authorList>
            <person name="Anantharaman K."/>
            <person name="Brown C.T."/>
            <person name="Hug L.A."/>
            <person name="Sharon I."/>
            <person name="Castelle C.J."/>
            <person name="Probst A.J."/>
            <person name="Thomas B.C."/>
            <person name="Singh A."/>
            <person name="Wilkins M.J."/>
            <person name="Karaoz U."/>
            <person name="Brodie E.L."/>
            <person name="Williams K.H."/>
            <person name="Hubbard S.S."/>
            <person name="Banfield J.F."/>
        </authorList>
    </citation>
    <scope>NUCLEOTIDE SEQUENCE [LARGE SCALE GENOMIC DNA]</scope>
</reference>
<evidence type="ECO:0000313" key="6">
    <source>
        <dbReference type="Proteomes" id="UP000176221"/>
    </source>
</evidence>
<evidence type="ECO:0000256" key="1">
    <source>
        <dbReference type="ARBA" id="ARBA00022448"/>
    </source>
</evidence>